<dbReference type="PROSITE" id="PS52004">
    <property type="entry name" value="KS3_2"/>
    <property type="match status" value="1"/>
</dbReference>
<accession>A0A7D3XHJ3</accession>
<dbReference type="InterPro" id="IPR016039">
    <property type="entry name" value="Thiolase-like"/>
</dbReference>
<feature type="domain" description="Ketosynthase family 3 (KS3)" evidence="5">
    <location>
        <begin position="6"/>
        <end position="405"/>
    </location>
</feature>
<evidence type="ECO:0000313" key="7">
    <source>
        <dbReference type="Proteomes" id="UP000503088"/>
    </source>
</evidence>
<dbReference type="InterPro" id="IPR000794">
    <property type="entry name" value="Beta-ketoacyl_synthase"/>
</dbReference>
<keyword evidence="7" id="KW-1185">Reference proteome</keyword>
<reference evidence="6 7" key="1">
    <citation type="submission" date="2020-01" db="EMBL/GenBank/DDBJ databases">
        <authorList>
            <person name="Gulvik C.A."/>
            <person name="Batra D.G."/>
        </authorList>
    </citation>
    <scope>NUCLEOTIDE SEQUENCE [LARGE SCALE GENOMIC DNA]</scope>
    <source>
        <strain evidence="6 7">W9323</strain>
    </source>
</reference>
<evidence type="ECO:0000313" key="6">
    <source>
        <dbReference type="EMBL" id="QKG83259.1"/>
    </source>
</evidence>
<keyword evidence="2 4" id="KW-0808">Transferase</keyword>
<dbReference type="GO" id="GO:0006633">
    <property type="term" value="P:fatty acid biosynthetic process"/>
    <property type="evidence" value="ECO:0007669"/>
    <property type="project" value="TreeGrafter"/>
</dbReference>
<dbReference type="InterPro" id="IPR020841">
    <property type="entry name" value="PKS_Beta-ketoAc_synthase_dom"/>
</dbReference>
<dbReference type="Pfam" id="PF02801">
    <property type="entry name" value="Ketoacyl-synt_C"/>
    <property type="match status" value="1"/>
</dbReference>
<dbReference type="KEGG" id="kpul:GXN76_01460"/>
<evidence type="ECO:0000256" key="1">
    <source>
        <dbReference type="ARBA" id="ARBA00008467"/>
    </source>
</evidence>
<dbReference type="SUPFAM" id="SSF53901">
    <property type="entry name" value="Thiolase-like"/>
    <property type="match status" value="2"/>
</dbReference>
<comment type="similarity">
    <text evidence="1 4">Belongs to the thiolase-like superfamily. Beta-ketoacyl-ACP synthases family.</text>
</comment>
<dbReference type="InterPro" id="IPR014031">
    <property type="entry name" value="Ketoacyl_synth_C"/>
</dbReference>
<keyword evidence="3" id="KW-0012">Acyltransferase</keyword>
<dbReference type="PANTHER" id="PTHR11712">
    <property type="entry name" value="POLYKETIDE SYNTHASE-RELATED"/>
    <property type="match status" value="1"/>
</dbReference>
<evidence type="ECO:0000256" key="2">
    <source>
        <dbReference type="ARBA" id="ARBA00022679"/>
    </source>
</evidence>
<name>A0A7D3XHJ3_9BACL</name>
<dbReference type="Proteomes" id="UP000503088">
    <property type="component" value="Chromosome"/>
</dbReference>
<dbReference type="EMBL" id="CP048104">
    <property type="protein sequence ID" value="QKG83259.1"/>
    <property type="molecule type" value="Genomic_DNA"/>
</dbReference>
<dbReference type="Pfam" id="PF00109">
    <property type="entry name" value="ketoacyl-synt"/>
    <property type="match status" value="1"/>
</dbReference>
<sequence>MIGSSRDSIAITGLGSISSFGVGVENVWSALEKGERKEPVAVGRNHTACCLQVGNWDATELLGQRGLKFLRPGTQYLLGAAKLALRDGKLSEEMIDPDELGVVVASNLSGMQSIADYDLTTVKKGPLYVSPMEAPNTLSNAPASHLAIRVQARALNTTVASGQCSGLDALGYAVKMLCAGRARYVLVGGVEELNERVVWLYQNSGVLPQDRPEEAGRPFDRNSSGWQPSEGAAVLLLECKSQALSRHAFIYGEVASWASAFALERENQADTLVHTAKRAVSMADIGVEDIELVVSGANGSFKQDRIEHQALMKLFAAEKEVPVTATKGSLGEMYSASGLFQAITAIGTLTRGVIPPTLCNSTGDPSIQPPGLRLKAEHWDGGEKGAVLLTSQDLFGSTSAVVLRKGMTQGEDQ</sequence>
<dbReference type="AlphaFoldDB" id="A0A7D3XHJ3"/>
<evidence type="ECO:0000259" key="5">
    <source>
        <dbReference type="PROSITE" id="PS52004"/>
    </source>
</evidence>
<proteinExistence type="inferred from homology"/>
<dbReference type="PANTHER" id="PTHR11712:SF322">
    <property type="entry name" value="POLYKETIDE BETA-KETOACYL SYNTHASE 2-RELATED"/>
    <property type="match status" value="1"/>
</dbReference>
<dbReference type="RefSeq" id="WP_173219662.1">
    <property type="nucleotide sequence ID" value="NZ_CP048104.1"/>
</dbReference>
<organism evidence="6 7">
    <name type="scientific">Kroppenstedtia pulmonis</name>
    <dbReference type="NCBI Taxonomy" id="1380685"/>
    <lineage>
        <taxon>Bacteria</taxon>
        <taxon>Bacillati</taxon>
        <taxon>Bacillota</taxon>
        <taxon>Bacilli</taxon>
        <taxon>Bacillales</taxon>
        <taxon>Thermoactinomycetaceae</taxon>
        <taxon>Kroppenstedtia</taxon>
    </lineage>
</organism>
<protein>
    <recommendedName>
        <fullName evidence="5">Ketosynthase family 3 (KS3) domain-containing protein</fullName>
    </recommendedName>
</protein>
<evidence type="ECO:0000256" key="4">
    <source>
        <dbReference type="RuleBase" id="RU003694"/>
    </source>
</evidence>
<dbReference type="Gene3D" id="3.40.47.10">
    <property type="match status" value="2"/>
</dbReference>
<evidence type="ECO:0000256" key="3">
    <source>
        <dbReference type="ARBA" id="ARBA00023315"/>
    </source>
</evidence>
<dbReference type="InterPro" id="IPR014030">
    <property type="entry name" value="Ketoacyl_synth_N"/>
</dbReference>
<gene>
    <name evidence="6" type="ORF">GXN76_01460</name>
</gene>
<dbReference type="GO" id="GO:0004315">
    <property type="term" value="F:3-oxoacyl-[acyl-carrier-protein] synthase activity"/>
    <property type="evidence" value="ECO:0007669"/>
    <property type="project" value="TreeGrafter"/>
</dbReference>